<evidence type="ECO:0000313" key="12">
    <source>
        <dbReference type="Proteomes" id="UP000284379"/>
    </source>
</evidence>
<dbReference type="FunFam" id="3.40.50.1820:FF:000005">
    <property type="entry name" value="Prolyl endopeptidase"/>
    <property type="match status" value="1"/>
</dbReference>
<dbReference type="Pfam" id="PF02897">
    <property type="entry name" value="Peptidase_S9_N"/>
    <property type="match status" value="1"/>
</dbReference>
<evidence type="ECO:0000256" key="5">
    <source>
        <dbReference type="ARBA" id="ARBA00022801"/>
    </source>
</evidence>
<dbReference type="Gene3D" id="2.130.10.120">
    <property type="entry name" value="Prolyl oligopeptidase, N-terminal domain"/>
    <property type="match status" value="1"/>
</dbReference>
<dbReference type="PRINTS" id="PR00862">
    <property type="entry name" value="PROLIGOPTASE"/>
</dbReference>
<dbReference type="GO" id="GO:0006508">
    <property type="term" value="P:proteolysis"/>
    <property type="evidence" value="ECO:0007669"/>
    <property type="project" value="UniProtKB-KW"/>
</dbReference>
<evidence type="ECO:0000259" key="9">
    <source>
        <dbReference type="Pfam" id="PF00326"/>
    </source>
</evidence>
<feature type="domain" description="Peptidase S9 prolyl oligopeptidase catalytic" evidence="9">
    <location>
        <begin position="485"/>
        <end position="697"/>
    </location>
</feature>
<dbReference type="GO" id="GO:0005829">
    <property type="term" value="C:cytosol"/>
    <property type="evidence" value="ECO:0007669"/>
    <property type="project" value="TreeGrafter"/>
</dbReference>
<evidence type="ECO:0000256" key="3">
    <source>
        <dbReference type="ARBA" id="ARBA00011897"/>
    </source>
</evidence>
<dbReference type="EMBL" id="QSGO01000012">
    <property type="protein sequence ID" value="RHB33935.1"/>
    <property type="molecule type" value="Genomic_DNA"/>
</dbReference>
<comment type="similarity">
    <text evidence="2">Belongs to the peptidase S9A family.</text>
</comment>
<dbReference type="Proteomes" id="UP000284379">
    <property type="component" value="Unassembled WGS sequence"/>
</dbReference>
<dbReference type="PROSITE" id="PS00708">
    <property type="entry name" value="PRO_ENDOPEP_SER"/>
    <property type="match status" value="1"/>
</dbReference>
<dbReference type="SUPFAM" id="SSF53474">
    <property type="entry name" value="alpha/beta-Hydrolases"/>
    <property type="match status" value="1"/>
</dbReference>
<gene>
    <name evidence="11" type="ORF">DW888_14850</name>
</gene>
<organism evidence="11 12">
    <name type="scientific">Bacteroides nordii</name>
    <dbReference type="NCBI Taxonomy" id="291645"/>
    <lineage>
        <taxon>Bacteria</taxon>
        <taxon>Pseudomonadati</taxon>
        <taxon>Bacteroidota</taxon>
        <taxon>Bacteroidia</taxon>
        <taxon>Bacteroidales</taxon>
        <taxon>Bacteroidaceae</taxon>
        <taxon>Bacteroides</taxon>
    </lineage>
</organism>
<dbReference type="GO" id="GO:0070012">
    <property type="term" value="F:oligopeptidase activity"/>
    <property type="evidence" value="ECO:0007669"/>
    <property type="project" value="TreeGrafter"/>
</dbReference>
<proteinExistence type="inferred from homology"/>
<dbReference type="PROSITE" id="PS51257">
    <property type="entry name" value="PROKAR_LIPOPROTEIN"/>
    <property type="match status" value="1"/>
</dbReference>
<evidence type="ECO:0000256" key="7">
    <source>
        <dbReference type="ARBA" id="ARBA00060121"/>
    </source>
</evidence>
<dbReference type="Pfam" id="PF00326">
    <property type="entry name" value="Peptidase_S9"/>
    <property type="match status" value="1"/>
</dbReference>
<dbReference type="EC" id="3.4.21.26" evidence="3"/>
<accession>A0A413VK20</accession>
<comment type="catalytic activity">
    <reaction evidence="1">
        <text>Hydrolysis of Pro-|-Xaa &gt;&gt; Ala-|-Xaa in oligopeptides.</text>
        <dbReference type="EC" id="3.4.21.26"/>
    </reaction>
</comment>
<reference evidence="11 12" key="1">
    <citation type="submission" date="2018-08" db="EMBL/GenBank/DDBJ databases">
        <title>A genome reference for cultivated species of the human gut microbiota.</title>
        <authorList>
            <person name="Zou Y."/>
            <person name="Xue W."/>
            <person name="Luo G."/>
        </authorList>
    </citation>
    <scope>NUCLEOTIDE SEQUENCE [LARGE SCALE GENOMIC DNA]</scope>
    <source>
        <strain evidence="11 12">AM40-30BH</strain>
    </source>
</reference>
<dbReference type="InterPro" id="IPR051167">
    <property type="entry name" value="Prolyl_oligopep/macrocyclase"/>
</dbReference>
<dbReference type="AlphaFoldDB" id="A0A413VK20"/>
<evidence type="ECO:0000313" key="11">
    <source>
        <dbReference type="EMBL" id="RHB33935.1"/>
    </source>
</evidence>
<dbReference type="SUPFAM" id="SSF50993">
    <property type="entry name" value="Peptidase/esterase 'gauge' domain"/>
    <property type="match status" value="1"/>
</dbReference>
<dbReference type="InterPro" id="IPR002470">
    <property type="entry name" value="Peptidase_S9A"/>
</dbReference>
<keyword evidence="5" id="KW-0378">Hydrolase</keyword>
<sequence length="704" mass="79427">MKKTVLLLSGIMVMSCTSQQKKLVYPETTKVDTIDVYFGTEVPDPYRWLENDTSAATAAWVEAENKVTNAYLAQIPFREQLLKRLTDLANYEKIGTPFKKHGKYYFYKNDGLQNQSVLYVQDSLDGEARVFLDPNQLSDDGTVALTSLSFSNDGKYTAYTISRSGSDWSEIYVMDTATGKLLEDHINWAKFTGAAWQKDGFYYSAYDAPAKGKEFSNVNENHKIYYHKIGTPQAEDKLIYENPAYPKRFYSAGTSKDERILFIYESGAGRGNNLFIKDLKKSNAPLIQLTTDFDYQYSPIEVIGDKMYIFTNYGAPKNRIMVVDINNPILENWTELVPECSNVLSDAEIIGGKLFLTYDKDASNHAYVHDLNGKRLHEIKLPSLGSISFSGTKDDKECFFGFTSFTTPGATYKYDMDTNTYELYRAPKVKFNPDEFITEQIFFPSKDGVMIPMFLTYKKDLKRDGQNPVFLYGYGGFGISLNPGFSINRIPFLENGGIYAQVNLRGGNEYGEEWHVAGTKMEKQNVFNDFISAAEFLVNNEYTNPDKIAIVGGSNGGLLVGACMTQRPELFKVAIPQVGVMDMLRYHKFTIGWNWASDYGTSEDSKEMFEYLKGYSPLHNLKPGTKYPATMVTTADHDDRVVPAHSFKFAATLQECNDGTNPTLIRIDSKAGHGAGKPMTKVLEEQADIYGFIMYNLEMNPTTL</sequence>
<comment type="function">
    <text evidence="7">Cleaves peptide bonds on the C-terminal side of prolyl residues within peptides that are up to approximately 30 amino acids long. Has an absolute requirement for an X-Pro bond in the trans configuration immediately preceding the Pro-Y scissible bond.</text>
</comment>
<comment type="caution">
    <text evidence="11">The sequence shown here is derived from an EMBL/GenBank/DDBJ whole genome shotgun (WGS) entry which is preliminary data.</text>
</comment>
<evidence type="ECO:0000259" key="10">
    <source>
        <dbReference type="Pfam" id="PF02897"/>
    </source>
</evidence>
<name>A0A413VK20_9BACE</name>
<dbReference type="InterPro" id="IPR023302">
    <property type="entry name" value="Pept_S9A_N"/>
</dbReference>
<keyword evidence="4" id="KW-0645">Protease</keyword>
<dbReference type="Gene3D" id="3.40.50.1820">
    <property type="entry name" value="alpha/beta hydrolase"/>
    <property type="match status" value="1"/>
</dbReference>
<evidence type="ECO:0000256" key="8">
    <source>
        <dbReference type="ARBA" id="ARBA00081187"/>
    </source>
</evidence>
<evidence type="ECO:0000256" key="6">
    <source>
        <dbReference type="ARBA" id="ARBA00022825"/>
    </source>
</evidence>
<evidence type="ECO:0000256" key="4">
    <source>
        <dbReference type="ARBA" id="ARBA00022670"/>
    </source>
</evidence>
<evidence type="ECO:0000256" key="2">
    <source>
        <dbReference type="ARBA" id="ARBA00005228"/>
    </source>
</evidence>
<dbReference type="InterPro" id="IPR002471">
    <property type="entry name" value="Pept_S9_AS"/>
</dbReference>
<dbReference type="FunFam" id="2.130.10.120:FF:000001">
    <property type="entry name" value="Prolyl endopeptidase"/>
    <property type="match status" value="1"/>
</dbReference>
<dbReference type="PANTHER" id="PTHR42881">
    <property type="entry name" value="PROLYL ENDOPEPTIDASE"/>
    <property type="match status" value="1"/>
</dbReference>
<keyword evidence="6" id="KW-0720">Serine protease</keyword>
<dbReference type="InterPro" id="IPR029058">
    <property type="entry name" value="AB_hydrolase_fold"/>
</dbReference>
<evidence type="ECO:0000256" key="1">
    <source>
        <dbReference type="ARBA" id="ARBA00001070"/>
    </source>
</evidence>
<dbReference type="InterPro" id="IPR001375">
    <property type="entry name" value="Peptidase_S9_cat"/>
</dbReference>
<dbReference type="GO" id="GO:0004252">
    <property type="term" value="F:serine-type endopeptidase activity"/>
    <property type="evidence" value="ECO:0007669"/>
    <property type="project" value="UniProtKB-EC"/>
</dbReference>
<dbReference type="PANTHER" id="PTHR42881:SF2">
    <property type="entry name" value="PROLYL ENDOPEPTIDASE"/>
    <property type="match status" value="1"/>
</dbReference>
<dbReference type="RefSeq" id="WP_122201860.1">
    <property type="nucleotide sequence ID" value="NZ_CABJFV010000012.1"/>
</dbReference>
<protein>
    <recommendedName>
        <fullName evidence="3">prolyl oligopeptidase</fullName>
        <ecNumber evidence="3">3.4.21.26</ecNumber>
    </recommendedName>
    <alternativeName>
        <fullName evidence="8">Proline-specific endopeptidase</fullName>
    </alternativeName>
</protein>
<feature type="domain" description="Peptidase S9A N-terminal" evidence="10">
    <location>
        <begin position="26"/>
        <end position="426"/>
    </location>
</feature>